<dbReference type="Proteomes" id="UP001626549">
    <property type="component" value="Chromosome"/>
</dbReference>
<organism evidence="2 3">
    <name type="scientific">Congregibacter brevis</name>
    <dbReference type="NCBI Taxonomy" id="3081201"/>
    <lineage>
        <taxon>Bacteria</taxon>
        <taxon>Pseudomonadati</taxon>
        <taxon>Pseudomonadota</taxon>
        <taxon>Gammaproteobacteria</taxon>
        <taxon>Cellvibrionales</taxon>
        <taxon>Halieaceae</taxon>
        <taxon>Congregibacter</taxon>
    </lineage>
</organism>
<evidence type="ECO:0000313" key="2">
    <source>
        <dbReference type="EMBL" id="WOJ98158.1"/>
    </source>
</evidence>
<name>A0ABZ0IF51_9GAMM</name>
<keyword evidence="3" id="KW-1185">Reference proteome</keyword>
<proteinExistence type="predicted"/>
<accession>A0ABZ0IF51</accession>
<dbReference type="RefSeq" id="WP_407329376.1">
    <property type="nucleotide sequence ID" value="NZ_CP136865.1"/>
</dbReference>
<feature type="region of interest" description="Disordered" evidence="1">
    <location>
        <begin position="85"/>
        <end position="105"/>
    </location>
</feature>
<dbReference type="EMBL" id="CP136865">
    <property type="protein sequence ID" value="WOJ98158.1"/>
    <property type="molecule type" value="Genomic_DNA"/>
</dbReference>
<reference evidence="2 3" key="1">
    <citation type="submission" date="2023-10" db="EMBL/GenBank/DDBJ databases">
        <title>Two novel species belonging to the OM43/NOR5 clade.</title>
        <authorList>
            <person name="Park M."/>
        </authorList>
    </citation>
    <scope>NUCLEOTIDE SEQUENCE [LARGE SCALE GENOMIC DNA]</scope>
    <source>
        <strain evidence="2 3">IMCC45268</strain>
    </source>
</reference>
<gene>
    <name evidence="2" type="ORF">R0137_06195</name>
</gene>
<evidence type="ECO:0008006" key="4">
    <source>
        <dbReference type="Google" id="ProtNLM"/>
    </source>
</evidence>
<protein>
    <recommendedName>
        <fullName evidence="4">Secreted protein</fullName>
    </recommendedName>
</protein>
<sequence length="105" mass="12068">MARLKPWRYVSKSKFRDCVVFLTVLWAADAMAQRPTIVVDEDRLLRFEGRNCSNSPIPYMLHELNRMQLEAEGKGEVAPVQVHVSEKTEEGMKEQSGEKLSEQDT</sequence>
<evidence type="ECO:0000313" key="3">
    <source>
        <dbReference type="Proteomes" id="UP001626549"/>
    </source>
</evidence>
<evidence type="ECO:0000256" key="1">
    <source>
        <dbReference type="SAM" id="MobiDB-lite"/>
    </source>
</evidence>